<protein>
    <submittedName>
        <fullName evidence="1">Uncharacterized protein</fullName>
    </submittedName>
</protein>
<dbReference type="AlphaFoldDB" id="A0A9W7CA72"/>
<evidence type="ECO:0000313" key="1">
    <source>
        <dbReference type="EMBL" id="GMI01995.1"/>
    </source>
</evidence>
<dbReference type="EMBL" id="BRXW01000038">
    <property type="protein sequence ID" value="GMI01995.1"/>
    <property type="molecule type" value="Genomic_DNA"/>
</dbReference>
<sequence>MAKYSWSPATLIELIESSMQLAMITTVFPFADEESFKGYKNHGSIGMVDAKEMFCCFFSTAVEGGGGDGGGSGGGGGEENNVVQARSTDNVVQVGSINNVGVGKYYAGGAMRSPVGSLGSIGDDDIEAMKNANVAKFFGIDRFQMKQLGEEEKKKLIVEEKKRRSWLAEDVSEKRSKAKS</sequence>
<accession>A0A9W7CA72</accession>
<keyword evidence="2" id="KW-1185">Reference proteome</keyword>
<evidence type="ECO:0000313" key="2">
    <source>
        <dbReference type="Proteomes" id="UP001165122"/>
    </source>
</evidence>
<name>A0A9W7CA72_9STRA</name>
<dbReference type="Proteomes" id="UP001165122">
    <property type="component" value="Unassembled WGS sequence"/>
</dbReference>
<comment type="caution">
    <text evidence="1">The sequence shown here is derived from an EMBL/GenBank/DDBJ whole genome shotgun (WGS) entry which is preliminary data.</text>
</comment>
<reference evidence="2" key="1">
    <citation type="journal article" date="2023" name="Commun. Biol.">
        <title>Genome analysis of Parmales, the sister group of diatoms, reveals the evolutionary specialization of diatoms from phago-mixotrophs to photoautotrophs.</title>
        <authorList>
            <person name="Ban H."/>
            <person name="Sato S."/>
            <person name="Yoshikawa S."/>
            <person name="Yamada K."/>
            <person name="Nakamura Y."/>
            <person name="Ichinomiya M."/>
            <person name="Sato N."/>
            <person name="Blanc-Mathieu R."/>
            <person name="Endo H."/>
            <person name="Kuwata A."/>
            <person name="Ogata H."/>
        </authorList>
    </citation>
    <scope>NUCLEOTIDE SEQUENCE [LARGE SCALE GENOMIC DNA]</scope>
    <source>
        <strain evidence="2">NIES 3700</strain>
    </source>
</reference>
<proteinExistence type="predicted"/>
<gene>
    <name evidence="1" type="ORF">TrLO_g8156</name>
</gene>
<organism evidence="1 2">
    <name type="scientific">Triparma laevis f. longispina</name>
    <dbReference type="NCBI Taxonomy" id="1714387"/>
    <lineage>
        <taxon>Eukaryota</taxon>
        <taxon>Sar</taxon>
        <taxon>Stramenopiles</taxon>
        <taxon>Ochrophyta</taxon>
        <taxon>Bolidophyceae</taxon>
        <taxon>Parmales</taxon>
        <taxon>Triparmaceae</taxon>
        <taxon>Triparma</taxon>
    </lineage>
</organism>